<dbReference type="Proteomes" id="UP000327013">
    <property type="component" value="Unassembled WGS sequence"/>
</dbReference>
<gene>
    <name evidence="2" type="ORF">FH972_023864</name>
</gene>
<organism evidence="2 3">
    <name type="scientific">Carpinus fangiana</name>
    <dbReference type="NCBI Taxonomy" id="176857"/>
    <lineage>
        <taxon>Eukaryota</taxon>
        <taxon>Viridiplantae</taxon>
        <taxon>Streptophyta</taxon>
        <taxon>Embryophyta</taxon>
        <taxon>Tracheophyta</taxon>
        <taxon>Spermatophyta</taxon>
        <taxon>Magnoliopsida</taxon>
        <taxon>eudicotyledons</taxon>
        <taxon>Gunneridae</taxon>
        <taxon>Pentapetalae</taxon>
        <taxon>rosids</taxon>
        <taxon>fabids</taxon>
        <taxon>Fagales</taxon>
        <taxon>Betulaceae</taxon>
        <taxon>Carpinus</taxon>
    </lineage>
</organism>
<sequence>MTTIFPRPGRIPRKESALGRNDNHNDVRNELLRSPIANSNGDGALVTGFTDAPRLSMTWLRLYTDISTQRQRLVSLKVLDGGPRARAQLARHRLWYFQLGMHLWGETAGLTSVETRRRENRRVCANPRVWRSNTSAYRSSWPACSSAGLTTFQHLKQKPCRGLESGQWQMQSPAESAEILWLVR</sequence>
<feature type="region of interest" description="Disordered" evidence="1">
    <location>
        <begin position="1"/>
        <end position="25"/>
    </location>
</feature>
<proteinExistence type="predicted"/>
<evidence type="ECO:0000256" key="1">
    <source>
        <dbReference type="SAM" id="MobiDB-lite"/>
    </source>
</evidence>
<evidence type="ECO:0000313" key="2">
    <source>
        <dbReference type="EMBL" id="KAB8349851.1"/>
    </source>
</evidence>
<accession>A0A5N6KWF8</accession>
<dbReference type="AlphaFoldDB" id="A0A5N6KWF8"/>
<keyword evidence="3" id="KW-1185">Reference proteome</keyword>
<name>A0A5N6KWF8_9ROSI</name>
<evidence type="ECO:0000313" key="3">
    <source>
        <dbReference type="Proteomes" id="UP000327013"/>
    </source>
</evidence>
<feature type="compositionally biased region" description="Basic and acidic residues" evidence="1">
    <location>
        <begin position="12"/>
        <end position="25"/>
    </location>
</feature>
<protein>
    <submittedName>
        <fullName evidence="2">Uncharacterized protein</fullName>
    </submittedName>
</protein>
<dbReference type="EMBL" id="VIBQ01000014">
    <property type="protein sequence ID" value="KAB8349851.1"/>
    <property type="molecule type" value="Genomic_DNA"/>
</dbReference>
<reference evidence="2 3" key="1">
    <citation type="submission" date="2019-06" db="EMBL/GenBank/DDBJ databases">
        <title>A chromosomal-level reference genome of Carpinus fangiana (Coryloideae, Betulaceae).</title>
        <authorList>
            <person name="Yang X."/>
            <person name="Wang Z."/>
            <person name="Zhang L."/>
            <person name="Hao G."/>
            <person name="Liu J."/>
            <person name="Yang Y."/>
        </authorList>
    </citation>
    <scope>NUCLEOTIDE SEQUENCE [LARGE SCALE GENOMIC DNA]</scope>
    <source>
        <strain evidence="2">Cfa_2016G</strain>
        <tissue evidence="2">Leaf</tissue>
    </source>
</reference>
<comment type="caution">
    <text evidence="2">The sequence shown here is derived from an EMBL/GenBank/DDBJ whole genome shotgun (WGS) entry which is preliminary data.</text>
</comment>